<dbReference type="KEGG" id="tfo:BFO_0259"/>
<dbReference type="STRING" id="203275.BFO_0259"/>
<protein>
    <submittedName>
        <fullName evidence="2">Uncharacterized protein</fullName>
    </submittedName>
</protein>
<dbReference type="EMBL" id="CP003191">
    <property type="protein sequence ID" value="AEW20445.1"/>
    <property type="molecule type" value="Genomic_DNA"/>
</dbReference>
<evidence type="ECO:0000313" key="3">
    <source>
        <dbReference type="Proteomes" id="UP000005436"/>
    </source>
</evidence>
<feature type="transmembrane region" description="Helical" evidence="1">
    <location>
        <begin position="29"/>
        <end position="47"/>
    </location>
</feature>
<gene>
    <name evidence="2" type="ordered locus">BFO_0259</name>
</gene>
<sequence length="48" mass="5904">MVNKFPPRIKKNRKLNKYKNRIPEKPIRLFYVIFIAMLGFSHPFHLYV</sequence>
<keyword evidence="3" id="KW-1185">Reference proteome</keyword>
<keyword evidence="1" id="KW-0812">Transmembrane</keyword>
<evidence type="ECO:0000313" key="2">
    <source>
        <dbReference type="EMBL" id="AEW20445.1"/>
    </source>
</evidence>
<reference evidence="3" key="1">
    <citation type="submission" date="2011-12" db="EMBL/GenBank/DDBJ databases">
        <title>Complete sequence of Tannerella forsythia ATCC 43037.</title>
        <authorList>
            <person name="Dewhirst F."/>
            <person name="Tanner A."/>
            <person name="Izard J."/>
            <person name="Brinkac L."/>
            <person name="Durkin A.S."/>
            <person name="Hostetler J."/>
            <person name="Shetty J."/>
            <person name="Torralba M."/>
            <person name="Gill S."/>
            <person name="Nelson K."/>
        </authorList>
    </citation>
    <scope>NUCLEOTIDE SEQUENCE [LARGE SCALE GENOMIC DNA]</scope>
    <source>
        <strain evidence="3">ATCC 43037 / JCM 10827 / CCUG 33226 / KCTC 5666 / FDC 338</strain>
    </source>
</reference>
<dbReference type="AlphaFoldDB" id="G8UJI6"/>
<keyword evidence="1" id="KW-0472">Membrane</keyword>
<dbReference type="HOGENOM" id="CLU_3158734_0_0_10"/>
<name>G8UJI6_TANFA</name>
<accession>G8UJI6</accession>
<dbReference type="Proteomes" id="UP000005436">
    <property type="component" value="Chromosome"/>
</dbReference>
<keyword evidence="1" id="KW-1133">Transmembrane helix</keyword>
<organism evidence="2 3">
    <name type="scientific">Tannerella forsythia (strain ATCC 43037 / JCM 10827 / CCUG 21028 A / KCTC 5666 / FDC 338)</name>
    <name type="common">Bacteroides forsythus</name>
    <dbReference type="NCBI Taxonomy" id="203275"/>
    <lineage>
        <taxon>Bacteria</taxon>
        <taxon>Pseudomonadati</taxon>
        <taxon>Bacteroidota</taxon>
        <taxon>Bacteroidia</taxon>
        <taxon>Bacteroidales</taxon>
        <taxon>Tannerellaceae</taxon>
        <taxon>Tannerella</taxon>
    </lineage>
</organism>
<evidence type="ECO:0000256" key="1">
    <source>
        <dbReference type="SAM" id="Phobius"/>
    </source>
</evidence>
<proteinExistence type="predicted"/>